<feature type="compositionally biased region" description="Low complexity" evidence="1">
    <location>
        <begin position="418"/>
        <end position="440"/>
    </location>
</feature>
<dbReference type="EMBL" id="JBGORX010000006">
    <property type="protein sequence ID" value="MFJ1269405.1"/>
    <property type="molecule type" value="Genomic_DNA"/>
</dbReference>
<reference evidence="2 3" key="1">
    <citation type="submission" date="2024-08" db="EMBL/GenBank/DDBJ databases">
        <title>Draft Genome Sequence of Legionella lytica strain DSB2004, Isolated From a Fire Sprinkler System.</title>
        <authorList>
            <person name="Everhart A.D."/>
            <person name="Kidane D.T."/>
            <person name="Farone A.L."/>
            <person name="Farone M.B."/>
        </authorList>
    </citation>
    <scope>NUCLEOTIDE SEQUENCE [LARGE SCALE GENOMIC DNA]</scope>
    <source>
        <strain evidence="2 3">DSB2004</strain>
    </source>
</reference>
<comment type="caution">
    <text evidence="2">The sequence shown here is derived from an EMBL/GenBank/DDBJ whole genome shotgun (WGS) entry which is preliminary data.</text>
</comment>
<evidence type="ECO:0000313" key="2">
    <source>
        <dbReference type="EMBL" id="MFJ1269405.1"/>
    </source>
</evidence>
<dbReference type="RefSeq" id="WP_400188228.1">
    <property type="nucleotide sequence ID" value="NZ_JBGORX010000006.1"/>
</dbReference>
<dbReference type="Proteomes" id="UP001615550">
    <property type="component" value="Unassembled WGS sequence"/>
</dbReference>
<dbReference type="Pfam" id="PF06097">
    <property type="entry name" value="DUF945"/>
    <property type="match status" value="1"/>
</dbReference>
<organism evidence="2 3">
    <name type="scientific">Legionella lytica</name>
    <dbReference type="NCBI Taxonomy" id="96232"/>
    <lineage>
        <taxon>Bacteria</taxon>
        <taxon>Pseudomonadati</taxon>
        <taxon>Pseudomonadota</taxon>
        <taxon>Gammaproteobacteria</taxon>
        <taxon>Legionellales</taxon>
        <taxon>Legionellaceae</taxon>
        <taxon>Legionella</taxon>
    </lineage>
</organism>
<proteinExistence type="predicted"/>
<dbReference type="InterPro" id="IPR010352">
    <property type="entry name" value="DUF945"/>
</dbReference>
<sequence length="488" mass="53493">MKKLAGLIIILAALVLGGYYGMGILTEKTIRKNIEVIDQSNGLHAEIKQYNRGLFSSEAQIQWQLHIPEHVADVNGVAQTVPAQDYSMEMPLTIHHGPVIFANNSVRFGLGYAEAVFPFPKQYIDQFNANFTADSTKPQLDLSIFVNYFNQSTLDFNVPTFNLTSKDGGRFNWLGLNATTTMSPGMTKVGGTVVVDGVHLAKGDAQVDLGKVSSDYDLHETDSGLYLGDANFTLPEFNIQVKGQKIFEVSELLFKSKSDIEQHLFNTSFTMTIKSVLANAQNYGPGEINISVRNLDAEVLAKINQQANTMQNGTEEQRQQAMIALLPELPKLFNKGAELEISKLNFKLPEGTIDGTLLISLPKDENANPFQLMQKIHGNAKLSVPAATVRELMKQAVAQQMAKQPNNAQPAIAKQLGAQPADQQPGQAAAGQQPAQPAVEQQVEQQLNALKQAGLIVEKGTDYFIELSLDQGKFIVNGKPFNDSMLKF</sequence>
<evidence type="ECO:0000256" key="1">
    <source>
        <dbReference type="SAM" id="MobiDB-lite"/>
    </source>
</evidence>
<accession>A0ABW8D9L6</accession>
<evidence type="ECO:0000313" key="3">
    <source>
        <dbReference type="Proteomes" id="UP001615550"/>
    </source>
</evidence>
<gene>
    <name evidence="2" type="ORF">ACD661_12635</name>
</gene>
<keyword evidence="3" id="KW-1185">Reference proteome</keyword>
<protein>
    <submittedName>
        <fullName evidence="2">YdgA family protein</fullName>
    </submittedName>
</protein>
<feature type="region of interest" description="Disordered" evidence="1">
    <location>
        <begin position="416"/>
        <end position="440"/>
    </location>
</feature>
<name>A0ABW8D9L6_9GAMM</name>